<feature type="region of interest" description="Disordered" evidence="1">
    <location>
        <begin position="123"/>
        <end position="147"/>
    </location>
</feature>
<organism evidence="2 3">
    <name type="scientific">Olpidium bornovanus</name>
    <dbReference type="NCBI Taxonomy" id="278681"/>
    <lineage>
        <taxon>Eukaryota</taxon>
        <taxon>Fungi</taxon>
        <taxon>Fungi incertae sedis</taxon>
        <taxon>Olpidiomycota</taxon>
        <taxon>Olpidiomycotina</taxon>
        <taxon>Olpidiomycetes</taxon>
        <taxon>Olpidiales</taxon>
        <taxon>Olpidiaceae</taxon>
        <taxon>Olpidium</taxon>
    </lineage>
</organism>
<dbReference type="EMBL" id="JAEFCI010012076">
    <property type="protein sequence ID" value="KAG5456223.1"/>
    <property type="molecule type" value="Genomic_DNA"/>
</dbReference>
<feature type="region of interest" description="Disordered" evidence="1">
    <location>
        <begin position="64"/>
        <end position="100"/>
    </location>
</feature>
<name>A0A8H7ZML9_9FUNG</name>
<evidence type="ECO:0000313" key="3">
    <source>
        <dbReference type="Proteomes" id="UP000673691"/>
    </source>
</evidence>
<comment type="caution">
    <text evidence="2">The sequence shown here is derived from an EMBL/GenBank/DDBJ whole genome shotgun (WGS) entry which is preliminary data.</text>
</comment>
<gene>
    <name evidence="2" type="ORF">BJ554DRAFT_4092</name>
</gene>
<proteinExistence type="predicted"/>
<evidence type="ECO:0000256" key="1">
    <source>
        <dbReference type="SAM" id="MobiDB-lite"/>
    </source>
</evidence>
<protein>
    <submittedName>
        <fullName evidence="2">Uncharacterized protein</fullName>
    </submittedName>
</protein>
<reference evidence="2 3" key="1">
    <citation type="journal article" name="Sci. Rep.">
        <title>Genome-scale phylogenetic analyses confirm Olpidium as the closest living zoosporic fungus to the non-flagellated, terrestrial fungi.</title>
        <authorList>
            <person name="Chang Y."/>
            <person name="Rochon D."/>
            <person name="Sekimoto S."/>
            <person name="Wang Y."/>
            <person name="Chovatia M."/>
            <person name="Sandor L."/>
            <person name="Salamov A."/>
            <person name="Grigoriev I.V."/>
            <person name="Stajich J.E."/>
            <person name="Spatafora J.W."/>
        </authorList>
    </citation>
    <scope>NUCLEOTIDE SEQUENCE [LARGE SCALE GENOMIC DNA]</scope>
    <source>
        <strain evidence="2">S191</strain>
    </source>
</reference>
<dbReference type="Proteomes" id="UP000673691">
    <property type="component" value="Unassembled WGS sequence"/>
</dbReference>
<accession>A0A8H7ZML9</accession>
<feature type="compositionally biased region" description="Basic and acidic residues" evidence="1">
    <location>
        <begin position="66"/>
        <end position="78"/>
    </location>
</feature>
<keyword evidence="3" id="KW-1185">Reference proteome</keyword>
<evidence type="ECO:0000313" key="2">
    <source>
        <dbReference type="EMBL" id="KAG5456223.1"/>
    </source>
</evidence>
<feature type="compositionally biased region" description="Basic residues" evidence="1">
    <location>
        <begin position="138"/>
        <end position="147"/>
    </location>
</feature>
<sequence length="147" mass="16609">MVFLTGLSAGSRSFIQQASAARTPLIGSIIADPHEALTRFWKKWTNDKAPSTLTGTLRSYAWQCQEEQRRSDQADETGRQGGTGDEDDENAGGLSEFDRVRVNNDHKRNFDDCLVVNGYPFVPKTRKREPQPFQLHSKAPKSKRAWK</sequence>
<dbReference type="AlphaFoldDB" id="A0A8H7ZML9"/>